<keyword evidence="18" id="KW-1185">Reference proteome</keyword>
<evidence type="ECO:0000256" key="4">
    <source>
        <dbReference type="ARBA" id="ARBA00022729"/>
    </source>
</evidence>
<comment type="function">
    <text evidence="11">Functions as an interleukin receptor which binds interleukin-12 with low affinity and is involved in IL12 transduction. Associated with IL12RB2 it forms a functional, high affinity receptor for IL12. Also associates with IL23R to form the interleukin-23 receptor which functions in IL23 signal transduction probably through activation of the Jak-Stat signaling cascade.</text>
</comment>
<evidence type="ECO:0000313" key="19">
    <source>
        <dbReference type="VGNC" id="VGNC:73707"/>
    </source>
</evidence>
<dbReference type="PROSITE" id="PS50853">
    <property type="entry name" value="FN3"/>
    <property type="match status" value="2"/>
</dbReference>
<evidence type="ECO:0000256" key="11">
    <source>
        <dbReference type="ARBA" id="ARBA00057593"/>
    </source>
</evidence>
<dbReference type="GO" id="GO:0072536">
    <property type="term" value="C:interleukin-23 receptor complex"/>
    <property type="evidence" value="ECO:0007669"/>
    <property type="project" value="Ensembl"/>
</dbReference>
<dbReference type="PANTHER" id="PTHR23037">
    <property type="entry name" value="CYTOKINE RECEPTOR"/>
    <property type="match status" value="1"/>
</dbReference>
<dbReference type="Gene3D" id="2.60.40.10">
    <property type="entry name" value="Immunoglobulins"/>
    <property type="match status" value="2"/>
</dbReference>
<dbReference type="GO" id="GO:0042104">
    <property type="term" value="P:positive regulation of activated T cell proliferation"/>
    <property type="evidence" value="ECO:0007669"/>
    <property type="project" value="Ensembl"/>
</dbReference>
<dbReference type="FunCoup" id="F7HB31">
    <property type="interactions" value="440"/>
</dbReference>
<keyword evidence="9" id="KW-0675">Receptor</keyword>
<dbReference type="GO" id="GO:0005143">
    <property type="term" value="F:interleukin-12 receptor binding"/>
    <property type="evidence" value="ECO:0007669"/>
    <property type="project" value="Ensembl"/>
</dbReference>
<comment type="subunit">
    <text evidence="12">Dimer or oligomer; disulfide-linked. Interacts with IL12RB2 to form the high affinity IL12 receptor. Heterodimer with IL23R; in presence of IL23. The heterodimer forms the IL23 receptor.</text>
</comment>
<evidence type="ECO:0000256" key="5">
    <source>
        <dbReference type="ARBA" id="ARBA00022737"/>
    </source>
</evidence>
<feature type="domain" description="Fibronectin type-III" evidence="16">
    <location>
        <begin position="253"/>
        <end position="345"/>
    </location>
</feature>
<dbReference type="Ensembl" id="ENSMMUT00000016939.3">
    <property type="protein sequence ID" value="ENSMMUP00000015865.3"/>
    <property type="gene ID" value="ENSMMUG00000012096.4"/>
</dbReference>
<dbReference type="GO" id="GO:0015026">
    <property type="term" value="F:coreceptor activity"/>
    <property type="evidence" value="ECO:0007669"/>
    <property type="project" value="Ensembl"/>
</dbReference>
<protein>
    <recommendedName>
        <fullName evidence="13">Interleukin-12 receptor subunit beta-1</fullName>
    </recommendedName>
    <alternativeName>
        <fullName evidence="14">IL-12 receptor beta component</fullName>
    </alternativeName>
</protein>
<dbReference type="InterPro" id="IPR013783">
    <property type="entry name" value="Ig-like_fold"/>
</dbReference>
<evidence type="ECO:0000256" key="7">
    <source>
        <dbReference type="ARBA" id="ARBA00023136"/>
    </source>
</evidence>
<feature type="domain" description="Fibronectin type-III" evidence="16">
    <location>
        <begin position="559"/>
        <end position="653"/>
    </location>
</feature>
<comment type="similarity">
    <text evidence="2">Belongs to the type I cytokine receptor family. Type 2 subfamily.</text>
</comment>
<dbReference type="OMA" id="ECSWEYE"/>
<dbReference type="SUPFAM" id="SSF49265">
    <property type="entry name" value="Fibronectin type III"/>
    <property type="match status" value="1"/>
</dbReference>
<dbReference type="PANTHER" id="PTHR23037:SF35">
    <property type="entry name" value="FIBRONECTIN TYPE-III DOMAIN-CONTAINING PROTEIN"/>
    <property type="match status" value="1"/>
</dbReference>
<dbReference type="GO" id="GO:0016517">
    <property type="term" value="F:interleukin-12 receptor activity"/>
    <property type="evidence" value="ECO:0007669"/>
    <property type="project" value="Ensembl"/>
</dbReference>
<evidence type="ECO:0000256" key="2">
    <source>
        <dbReference type="ARBA" id="ARBA00008921"/>
    </source>
</evidence>
<sequence>MLVSNSWPQVMLLRQPPKALGLQASATVPGLAPAFFISLRLALSLQLQLSSAAPLFSLDTGVCFQARRDPRKDHWARLSMSFNVFRSGDGVAEPRRWQRGSPGAVGLCVDPMGPLVTWVVPLLLLFLRSRQGAACRTSECCFQDPPYSDADSGSASGPRDLSCYRISSAGYECSWQYEGPTAGVSHFLRCCLSSGRCCYFATGSATRLQFSDQAGVSVLHTVTLWVESWARNRTEKSPEVTLQLYKSVKYKPPLGDIKVSKLAGQLRMEWETPDNQVGAEVQFRHRTPSSSWKLGDCGPQDDDTESCLCPLEMNVAQEFQLRRRRLGSQGSSWSKWSSPVCVPPENPPQPQVRFSVEQLGRDGRRRLTLKEQPTQLELPEGCQGPAPGAEVTYQLQLHMLSCPCKAKATRTLPLEKMPYLSGAAYNVAVISSNRFGPGPNQTWHIPADTHTEPVALNISVGTNGTTMYWPARAQSTTYCIEWQPVGQEGSLATCNLTAPQDPDPAGMATYSWSRESGAMGQEKCYHITIFASAHPKKLTLWSTVLSTYHFGGNASAAGTPHHVSVKNHSLDSVSVDWAPSLLSTCPGVLKEYVVRCRDEDSNQVSEHPVQPTETQVTLSDLRAGVAYTVQVRADTAWLRGAWSQPQRFSIKVQVSDWFIFFASLGSFLSILLVGVLGYLGLNRATRHLCPPLPTPCASSAIQFPAGKETWQWINPVDFQEEASLQEALVVEMSWDKGERTELLEKAELPEGAPELALDTQLSLEDGDRCKAKVLRPSGPDGQGCNPARG</sequence>
<dbReference type="GO" id="GO:0032729">
    <property type="term" value="P:positive regulation of type II interferon production"/>
    <property type="evidence" value="ECO:0007669"/>
    <property type="project" value="Ensembl"/>
</dbReference>
<organism evidence="17 18">
    <name type="scientific">Macaca mulatta</name>
    <name type="common">Rhesus macaque</name>
    <dbReference type="NCBI Taxonomy" id="9544"/>
    <lineage>
        <taxon>Eukaryota</taxon>
        <taxon>Metazoa</taxon>
        <taxon>Chordata</taxon>
        <taxon>Craniata</taxon>
        <taxon>Vertebrata</taxon>
        <taxon>Euteleostomi</taxon>
        <taxon>Mammalia</taxon>
        <taxon>Eutheria</taxon>
        <taxon>Euarchontoglires</taxon>
        <taxon>Primates</taxon>
        <taxon>Haplorrhini</taxon>
        <taxon>Catarrhini</taxon>
        <taxon>Cercopithecidae</taxon>
        <taxon>Cercopithecinae</taxon>
        <taxon>Macaca</taxon>
    </lineage>
</organism>
<dbReference type="InParanoid" id="F7HB31"/>
<dbReference type="VEuPathDB" id="HostDB:ENSMMUG00000012096"/>
<evidence type="ECO:0000256" key="12">
    <source>
        <dbReference type="ARBA" id="ARBA00065421"/>
    </source>
</evidence>
<evidence type="ECO:0000313" key="17">
    <source>
        <dbReference type="Ensembl" id="ENSMMUP00000015865.3"/>
    </source>
</evidence>
<evidence type="ECO:0000256" key="6">
    <source>
        <dbReference type="ARBA" id="ARBA00022989"/>
    </source>
</evidence>
<keyword evidence="5" id="KW-0677">Repeat</keyword>
<reference evidence="17" key="2">
    <citation type="submission" date="2019-01" db="EMBL/GenBank/DDBJ databases">
        <authorList>
            <person name="Graves T."/>
            <person name="Eichler E.E."/>
            <person name="Wilson R.K."/>
        </authorList>
    </citation>
    <scope>NUCLEOTIDE SEQUENCE [LARGE SCALE GENOMIC DNA]</scope>
    <source>
        <strain evidence="17">17573</strain>
    </source>
</reference>
<dbReference type="GO" id="GO:0042019">
    <property type="term" value="F:interleukin-23 binding"/>
    <property type="evidence" value="ECO:0007669"/>
    <property type="project" value="Ensembl"/>
</dbReference>
<dbReference type="AlphaFoldDB" id="F7HB31"/>
<dbReference type="InterPro" id="IPR003529">
    <property type="entry name" value="Hematopoietin_rcpt_Gp130_CS"/>
</dbReference>
<dbReference type="VGNC" id="VGNC:73707">
    <property type="gene designation" value="IL12RB1"/>
</dbReference>
<dbReference type="PaxDb" id="9544-ENSMMUP00000015864"/>
<dbReference type="STRING" id="9544.ENSMMUP00000015865"/>
<comment type="subcellular location">
    <subcellularLocation>
        <location evidence="1">Membrane</location>
        <topology evidence="1">Single-pass type I membrane protein</topology>
    </subcellularLocation>
</comment>
<reference evidence="17" key="4">
    <citation type="submission" date="2025-09" db="UniProtKB">
        <authorList>
            <consortium name="Ensembl"/>
        </authorList>
    </citation>
    <scope>IDENTIFICATION</scope>
    <source>
        <strain evidence="17">17573</strain>
    </source>
</reference>
<dbReference type="GO" id="GO:0071346">
    <property type="term" value="P:cellular response to type II interferon"/>
    <property type="evidence" value="ECO:0007669"/>
    <property type="project" value="Ensembl"/>
</dbReference>
<evidence type="ECO:0000256" key="1">
    <source>
        <dbReference type="ARBA" id="ARBA00004479"/>
    </source>
</evidence>
<evidence type="ECO:0000256" key="15">
    <source>
        <dbReference type="SAM" id="Phobius"/>
    </source>
</evidence>
<dbReference type="GO" id="GO:0045063">
    <property type="term" value="P:T-helper 1 cell differentiation"/>
    <property type="evidence" value="ECO:0007669"/>
    <property type="project" value="Ensembl"/>
</dbReference>
<keyword evidence="7 15" id="KW-0472">Membrane</keyword>
<proteinExistence type="inferred from homology"/>
<evidence type="ECO:0000313" key="18">
    <source>
        <dbReference type="Proteomes" id="UP000006718"/>
    </source>
</evidence>
<keyword evidence="3 15" id="KW-0812">Transmembrane</keyword>
<keyword evidence="6 15" id="KW-1133">Transmembrane helix</keyword>
<dbReference type="Proteomes" id="UP000006718">
    <property type="component" value="Chromosome 19"/>
</dbReference>
<reference evidence="17" key="3">
    <citation type="submission" date="2025-08" db="UniProtKB">
        <authorList>
            <consortium name="Ensembl"/>
        </authorList>
    </citation>
    <scope>IDENTIFICATION</scope>
    <source>
        <strain evidence="17">17573</strain>
    </source>
</reference>
<gene>
    <name evidence="17 19" type="primary">IL12RB1</name>
</gene>
<reference evidence="18" key="1">
    <citation type="journal article" date="2007" name="Science">
        <title>Evolutionary and biomedical insights from the rhesus macaque genome.</title>
        <authorList>
            <person name="Gibbs R.A."/>
            <person name="Rogers J."/>
            <person name="Katze M.G."/>
            <person name="Bumgarner R."/>
            <person name="Weinstock G.M."/>
            <person name="Mardis E.R."/>
            <person name="Remington K.A."/>
            <person name="Strausberg R.L."/>
            <person name="Venter J.C."/>
            <person name="Wilson R.K."/>
            <person name="Batzer M.A."/>
            <person name="Bustamante C.D."/>
            <person name="Eichler E.E."/>
            <person name="Hahn M.W."/>
            <person name="Hardison R.C."/>
            <person name="Makova K.D."/>
            <person name="Miller W."/>
            <person name="Milosavljevic A."/>
            <person name="Palermo R.E."/>
            <person name="Siepel A."/>
            <person name="Sikela J.M."/>
            <person name="Attaway T."/>
            <person name="Bell S."/>
            <person name="Bernard K.E."/>
            <person name="Buhay C.J."/>
            <person name="Chandrabose M.N."/>
            <person name="Dao M."/>
            <person name="Davis C."/>
            <person name="Delehaunty K.D."/>
            <person name="Ding Y."/>
            <person name="Dinh H.H."/>
            <person name="Dugan-Rocha S."/>
            <person name="Fulton L.A."/>
            <person name="Gabisi R.A."/>
            <person name="Garner T.T."/>
            <person name="Godfrey J."/>
            <person name="Hawes A.C."/>
            <person name="Hernandez J."/>
            <person name="Hines S."/>
            <person name="Holder M."/>
            <person name="Hume J."/>
            <person name="Jhangiani S.N."/>
            <person name="Joshi V."/>
            <person name="Khan Z.M."/>
            <person name="Kirkness E.F."/>
            <person name="Cree A."/>
            <person name="Fowler R.G."/>
            <person name="Lee S."/>
            <person name="Lewis L.R."/>
            <person name="Li Z."/>
            <person name="Liu Y.-S."/>
            <person name="Moore S.M."/>
            <person name="Muzny D."/>
            <person name="Nazareth L.V."/>
            <person name="Ngo D.N."/>
            <person name="Okwuonu G.O."/>
            <person name="Pai G."/>
            <person name="Parker D."/>
            <person name="Paul H.A."/>
            <person name="Pfannkoch C."/>
            <person name="Pohl C.S."/>
            <person name="Rogers Y.-H.C."/>
            <person name="Ruiz S.J."/>
            <person name="Sabo A."/>
            <person name="Santibanez J."/>
            <person name="Schneider B.W."/>
            <person name="Smith S.M."/>
            <person name="Sodergren E."/>
            <person name="Svatek A.F."/>
            <person name="Utterback T.R."/>
            <person name="Vattathil S."/>
            <person name="Warren W."/>
            <person name="White C.S."/>
            <person name="Chinwalla A.T."/>
            <person name="Feng Y."/>
            <person name="Halpern A.L."/>
            <person name="Hillier L.W."/>
            <person name="Huang X."/>
            <person name="Minx P."/>
            <person name="Nelson J.O."/>
            <person name="Pepin K.H."/>
            <person name="Qin X."/>
            <person name="Sutton G.G."/>
            <person name="Venter E."/>
            <person name="Walenz B.P."/>
            <person name="Wallis J.W."/>
            <person name="Worley K.C."/>
            <person name="Yang S.-P."/>
            <person name="Jones S.M."/>
            <person name="Marra M.A."/>
            <person name="Rocchi M."/>
            <person name="Schein J.E."/>
            <person name="Baertsch R."/>
            <person name="Clarke L."/>
            <person name="Csuros M."/>
            <person name="Glasscock J."/>
            <person name="Harris R.A."/>
            <person name="Havlak P."/>
            <person name="Jackson A.R."/>
            <person name="Jiang H."/>
            <person name="Liu Y."/>
            <person name="Messina D.N."/>
            <person name="Shen Y."/>
            <person name="Song H.X.-Z."/>
            <person name="Wylie T."/>
            <person name="Zhang L."/>
            <person name="Birney E."/>
            <person name="Han K."/>
            <person name="Konkel M.K."/>
            <person name="Lee J."/>
            <person name="Smit A.F.A."/>
            <person name="Ullmer B."/>
            <person name="Wang H."/>
            <person name="Xing J."/>
            <person name="Burhans R."/>
            <person name="Cheng Z."/>
            <person name="Karro J.E."/>
            <person name="Ma J."/>
            <person name="Raney B."/>
            <person name="She X."/>
            <person name="Cox M.J."/>
            <person name="Demuth J.P."/>
            <person name="Dumas L.J."/>
            <person name="Han S.-G."/>
            <person name="Hopkins J."/>
            <person name="Karimpour-Fard A."/>
            <person name="Kim Y.H."/>
            <person name="Pollack J.R."/>
            <person name="Vinar T."/>
            <person name="Addo-Quaye C."/>
            <person name="Degenhardt J."/>
            <person name="Denby A."/>
            <person name="Hubisz M.J."/>
            <person name="Indap A."/>
            <person name="Kosiol C."/>
            <person name="Lahn B.T."/>
            <person name="Lawson H.A."/>
            <person name="Marklein A."/>
            <person name="Nielsen R."/>
            <person name="Vallender E.J."/>
            <person name="Clark A.G."/>
            <person name="Ferguson B."/>
            <person name="Hernandez R.D."/>
            <person name="Hirani K."/>
            <person name="Kehrer-Sawatzki H."/>
            <person name="Kolb J."/>
            <person name="Patil S."/>
            <person name="Pu L.-L."/>
            <person name="Ren Y."/>
            <person name="Smith D.G."/>
            <person name="Wheeler D.A."/>
            <person name="Schenck I."/>
            <person name="Ball E.V."/>
            <person name="Chen R."/>
            <person name="Cooper D.N."/>
            <person name="Giardine B."/>
            <person name="Hsu F."/>
            <person name="Kent W.J."/>
            <person name="Lesk A."/>
            <person name="Nelson D.L."/>
            <person name="O'brien W.E."/>
            <person name="Pruefer K."/>
            <person name="Stenson P.D."/>
            <person name="Wallace J.C."/>
            <person name="Ke H."/>
            <person name="Liu X.-M."/>
            <person name="Wang P."/>
            <person name="Xiang A.P."/>
            <person name="Yang F."/>
            <person name="Barber G.P."/>
            <person name="Haussler D."/>
            <person name="Karolchik D."/>
            <person name="Kern A.D."/>
            <person name="Kuhn R.M."/>
            <person name="Smith K.E."/>
            <person name="Zwieg A.S."/>
        </authorList>
    </citation>
    <scope>NUCLEOTIDE SEQUENCE [LARGE SCALE GENOMIC DNA]</scope>
    <source>
        <strain evidence="18">17573</strain>
    </source>
</reference>
<evidence type="ECO:0000256" key="14">
    <source>
        <dbReference type="ARBA" id="ARBA00079385"/>
    </source>
</evidence>
<dbReference type="InterPro" id="IPR003961">
    <property type="entry name" value="FN3_dom"/>
</dbReference>
<evidence type="ECO:0000259" key="16">
    <source>
        <dbReference type="PROSITE" id="PS50853"/>
    </source>
</evidence>
<dbReference type="HOGENOM" id="CLU_031440_0_0_1"/>
<dbReference type="ExpressionAtlas" id="F7HB31">
    <property type="expression patterns" value="baseline"/>
</dbReference>
<evidence type="ECO:0000256" key="3">
    <source>
        <dbReference type="ARBA" id="ARBA00022692"/>
    </source>
</evidence>
<dbReference type="SMART" id="SM00060">
    <property type="entry name" value="FN3"/>
    <property type="match status" value="2"/>
</dbReference>
<keyword evidence="4" id="KW-0732">Signal</keyword>
<accession>F7HB31</accession>
<feature type="transmembrane region" description="Helical" evidence="15">
    <location>
        <begin position="657"/>
        <end position="681"/>
    </location>
</feature>
<dbReference type="InterPro" id="IPR036116">
    <property type="entry name" value="FN3_sf"/>
</dbReference>
<name>F7HB31_MACMU</name>
<dbReference type="GO" id="GO:0002827">
    <property type="term" value="P:positive regulation of T-helper 1 type immune response"/>
    <property type="evidence" value="ECO:0007669"/>
    <property type="project" value="Ensembl"/>
</dbReference>
<dbReference type="GO" id="GO:0042022">
    <property type="term" value="C:interleukin-12 receptor complex"/>
    <property type="evidence" value="ECO:0007669"/>
    <property type="project" value="Ensembl"/>
</dbReference>
<dbReference type="GO" id="GO:0002230">
    <property type="term" value="P:positive regulation of defense response to virus by host"/>
    <property type="evidence" value="ECO:0007669"/>
    <property type="project" value="Ensembl"/>
</dbReference>
<dbReference type="Bgee" id="ENSMMUG00000012096">
    <property type="expression patterns" value="Expressed in spleen and 11 other cell types or tissues"/>
</dbReference>
<dbReference type="GO" id="GO:0042020">
    <property type="term" value="F:interleukin-23 receptor activity"/>
    <property type="evidence" value="ECO:0007669"/>
    <property type="project" value="Ensembl"/>
</dbReference>
<dbReference type="PROSITE" id="PS01353">
    <property type="entry name" value="HEMATOPO_REC_L_F2"/>
    <property type="match status" value="1"/>
</dbReference>
<keyword evidence="10" id="KW-0325">Glycoprotein</keyword>
<evidence type="ECO:0000256" key="9">
    <source>
        <dbReference type="ARBA" id="ARBA00023170"/>
    </source>
</evidence>
<evidence type="ECO:0000256" key="13">
    <source>
        <dbReference type="ARBA" id="ARBA00067634"/>
    </source>
</evidence>
<dbReference type="GeneTree" id="ENSGT00390000012431"/>
<evidence type="ECO:0000256" key="10">
    <source>
        <dbReference type="ARBA" id="ARBA00023180"/>
    </source>
</evidence>
<keyword evidence="8" id="KW-1015">Disulfide bond</keyword>
<dbReference type="CDD" id="cd00063">
    <property type="entry name" value="FN3"/>
    <property type="match status" value="1"/>
</dbReference>
<dbReference type="FunFam" id="2.60.40.10:FF:001613">
    <property type="entry name" value="Interleukin 12 receptor subunit beta 1"/>
    <property type="match status" value="1"/>
</dbReference>
<dbReference type="Pfam" id="PF00041">
    <property type="entry name" value="fn3"/>
    <property type="match status" value="1"/>
</dbReference>
<dbReference type="FunFam" id="2.60.40.10:FF:001717">
    <property type="entry name" value="Interleukin 12 receptor subunit beta 1"/>
    <property type="match status" value="1"/>
</dbReference>
<evidence type="ECO:0000256" key="8">
    <source>
        <dbReference type="ARBA" id="ARBA00023157"/>
    </source>
</evidence>